<keyword evidence="3" id="KW-1185">Reference proteome</keyword>
<sequence>MTPPDEVPSAGADGPPIGGGVPPVGGGVPPVGGGVPPVGGGLLPSTGSSSGPLWDSLGGSLIGRLRRTTGTPTWCCARPGRPER</sequence>
<gene>
    <name evidence="2" type="ORF">DTL70_28080</name>
</gene>
<feature type="compositionally biased region" description="Gly residues" evidence="1">
    <location>
        <begin position="16"/>
        <end position="42"/>
    </location>
</feature>
<dbReference type="EMBL" id="QOIN01000057">
    <property type="protein sequence ID" value="RCG16885.1"/>
    <property type="molecule type" value="Genomic_DNA"/>
</dbReference>
<comment type="caution">
    <text evidence="2">The sequence shown here is derived from an EMBL/GenBank/DDBJ whole genome shotgun (WGS) entry which is preliminary data.</text>
</comment>
<accession>A0A367EGX2</accession>
<feature type="region of interest" description="Disordered" evidence="1">
    <location>
        <begin position="1"/>
        <end position="84"/>
    </location>
</feature>
<reference evidence="2 3" key="1">
    <citation type="submission" date="2018-06" db="EMBL/GenBank/DDBJ databases">
        <title>Streptomyces reniochalinae sp. nov. and Streptomyces diacarnus sp. nov. from marine sponges.</title>
        <authorList>
            <person name="Li L."/>
        </authorList>
    </citation>
    <scope>NUCLEOTIDE SEQUENCE [LARGE SCALE GENOMIC DNA]</scope>
    <source>
        <strain evidence="2 3">LHW51701</strain>
    </source>
</reference>
<dbReference type="AlphaFoldDB" id="A0A367EGX2"/>
<evidence type="ECO:0000256" key="1">
    <source>
        <dbReference type="SAM" id="MobiDB-lite"/>
    </source>
</evidence>
<protein>
    <submittedName>
        <fullName evidence="2">Uncharacterized protein</fullName>
    </submittedName>
</protein>
<proteinExistence type="predicted"/>
<organism evidence="2 3">
    <name type="scientific">Streptomyces diacarni</name>
    <dbReference type="NCBI Taxonomy" id="2800381"/>
    <lineage>
        <taxon>Bacteria</taxon>
        <taxon>Bacillati</taxon>
        <taxon>Actinomycetota</taxon>
        <taxon>Actinomycetes</taxon>
        <taxon>Kitasatosporales</taxon>
        <taxon>Streptomycetaceae</taxon>
        <taxon>Streptomyces</taxon>
    </lineage>
</organism>
<evidence type="ECO:0000313" key="3">
    <source>
        <dbReference type="Proteomes" id="UP000252914"/>
    </source>
</evidence>
<dbReference type="Proteomes" id="UP000252914">
    <property type="component" value="Unassembled WGS sequence"/>
</dbReference>
<feature type="compositionally biased region" description="Low complexity" evidence="1">
    <location>
        <begin position="43"/>
        <end position="53"/>
    </location>
</feature>
<name>A0A367EGX2_9ACTN</name>
<evidence type="ECO:0000313" key="2">
    <source>
        <dbReference type="EMBL" id="RCG16885.1"/>
    </source>
</evidence>